<organism evidence="1 2">
    <name type="scientific">Magallana gigas</name>
    <name type="common">Pacific oyster</name>
    <name type="synonym">Crassostrea gigas</name>
    <dbReference type="NCBI Taxonomy" id="29159"/>
    <lineage>
        <taxon>Eukaryota</taxon>
        <taxon>Metazoa</taxon>
        <taxon>Spiralia</taxon>
        <taxon>Lophotrochozoa</taxon>
        <taxon>Mollusca</taxon>
        <taxon>Bivalvia</taxon>
        <taxon>Autobranchia</taxon>
        <taxon>Pteriomorphia</taxon>
        <taxon>Ostreida</taxon>
        <taxon>Ostreoidea</taxon>
        <taxon>Ostreidae</taxon>
        <taxon>Magallana</taxon>
    </lineage>
</organism>
<accession>A0A8W8JIG6</accession>
<dbReference type="EnsemblMetazoa" id="G19549.1">
    <property type="protein sequence ID" value="G19549.1:cds"/>
    <property type="gene ID" value="G19549"/>
</dbReference>
<dbReference type="Proteomes" id="UP000005408">
    <property type="component" value="Unassembled WGS sequence"/>
</dbReference>
<dbReference type="OrthoDB" id="6072251at2759"/>
<evidence type="ECO:0000313" key="1">
    <source>
        <dbReference type="EnsemblMetazoa" id="G19549.1:cds"/>
    </source>
</evidence>
<reference evidence="1" key="1">
    <citation type="submission" date="2022-08" db="UniProtKB">
        <authorList>
            <consortium name="EnsemblMetazoa"/>
        </authorList>
    </citation>
    <scope>IDENTIFICATION</scope>
    <source>
        <strain evidence="1">05x7-T-G4-1.051#20</strain>
    </source>
</reference>
<dbReference type="AlphaFoldDB" id="A0A8W8JIG6"/>
<evidence type="ECO:0000313" key="2">
    <source>
        <dbReference type="Proteomes" id="UP000005408"/>
    </source>
</evidence>
<proteinExistence type="predicted"/>
<sequence>MSNPENEKCSSSSAESDLSDVLKRGSSTLCEEHLPKCSSDWNCHLVNKLCVRYKLEDIIRIIWSEWRLFHLDDDDRLEIERCVNACDLKLNYESLQDIAPNTTTPIEEFAETWGPTQRQLRLIQAEPLLDKFLFKLDEFNYCLAQIVAESESNKEISEWKYQCLFEKLLHLFGIYTWSPPFISTKKSQIMGRTMTSKADLLCCSSDPAVQRPILCVCEVKKTLPEKVCQPPAKKLRNSSSVDTGNVDNSSWSQHIGDLFVYLDKSSVNEGILGISVKKTWVQVTFLKVKDPCLEKIRNMPVNSQGSVKLCDDDEHPIFYYSECYNFLKQRDRIIIFKALLTIRRMQGRFEAGRDATR</sequence>
<protein>
    <submittedName>
        <fullName evidence="1">Uncharacterized protein</fullName>
    </submittedName>
</protein>
<name>A0A8W8JIG6_MAGGI</name>
<keyword evidence="2" id="KW-1185">Reference proteome</keyword>